<gene>
    <name evidence="1" type="ORF">LEP1GSC059_1322</name>
</gene>
<protein>
    <submittedName>
        <fullName evidence="1">Uncharacterized protein</fullName>
    </submittedName>
</protein>
<comment type="caution">
    <text evidence="1">The sequence shown here is derived from an EMBL/GenBank/DDBJ whole genome shotgun (WGS) entry which is preliminary data.</text>
</comment>
<dbReference type="AlphaFoldDB" id="T0FSW8"/>
<evidence type="ECO:0000313" key="1">
    <source>
        <dbReference type="EMBL" id="EQA72620.1"/>
    </source>
</evidence>
<proteinExistence type="predicted"/>
<sequence>MELFNNSTKLFQKYLRIRETFLKKRLSIFEMAYNQFSA</sequence>
<evidence type="ECO:0000313" key="2">
    <source>
        <dbReference type="Proteomes" id="UP000015442"/>
    </source>
</evidence>
<name>T0FSW8_9LEPT</name>
<dbReference type="Proteomes" id="UP000015442">
    <property type="component" value="Unassembled WGS sequence"/>
</dbReference>
<dbReference type="EMBL" id="AKWY02000015">
    <property type="protein sequence ID" value="EQA72620.1"/>
    <property type="molecule type" value="Genomic_DNA"/>
</dbReference>
<organism evidence="1 2">
    <name type="scientific">Leptospira noguchii serovar Panama str. CZ214</name>
    <dbReference type="NCBI Taxonomy" id="1001595"/>
    <lineage>
        <taxon>Bacteria</taxon>
        <taxon>Pseudomonadati</taxon>
        <taxon>Spirochaetota</taxon>
        <taxon>Spirochaetia</taxon>
        <taxon>Leptospirales</taxon>
        <taxon>Leptospiraceae</taxon>
        <taxon>Leptospira</taxon>
    </lineage>
</organism>
<accession>T0FSW8</accession>
<reference evidence="1 2" key="1">
    <citation type="submission" date="2013-05" db="EMBL/GenBank/DDBJ databases">
        <authorList>
            <person name="Harkins D.M."/>
            <person name="Durkin A.S."/>
            <person name="Brinkac L.M."/>
            <person name="Haft D.H."/>
            <person name="Selengut J.D."/>
            <person name="Sanka R."/>
            <person name="DePew J."/>
            <person name="Purushe J."/>
            <person name="Hartskeerl R.A."/>
            <person name="Ahmed A."/>
            <person name="van der Linden H."/>
            <person name="Goris M.G.A."/>
            <person name="Vinetz J.M."/>
            <person name="Sutton G.G."/>
            <person name="Nierman W.C."/>
            <person name="Fouts D.E."/>
        </authorList>
    </citation>
    <scope>NUCLEOTIDE SEQUENCE [LARGE SCALE GENOMIC DNA]</scope>
    <source>
        <strain evidence="1 2">CZ214</strain>
    </source>
</reference>